<evidence type="ECO:0000313" key="4">
    <source>
        <dbReference type="Proteomes" id="UP001430804"/>
    </source>
</evidence>
<dbReference type="PANTHER" id="PTHR30502:SF4">
    <property type="entry name" value="5-KETO-4-DEOXY-D-GLUCARATE ALDOLASE"/>
    <property type="match status" value="1"/>
</dbReference>
<evidence type="ECO:0000259" key="2">
    <source>
        <dbReference type="Pfam" id="PF03328"/>
    </source>
</evidence>
<evidence type="ECO:0000256" key="1">
    <source>
        <dbReference type="ARBA" id="ARBA00022723"/>
    </source>
</evidence>
<proteinExistence type="predicted"/>
<evidence type="ECO:0000313" key="3">
    <source>
        <dbReference type="EMBL" id="MBW3096624.1"/>
    </source>
</evidence>
<dbReference type="InterPro" id="IPR050251">
    <property type="entry name" value="HpcH-HpaI_aldolase"/>
</dbReference>
<keyword evidence="1" id="KW-0479">Metal-binding</keyword>
<dbReference type="Pfam" id="PF03328">
    <property type="entry name" value="HpcH_HpaI"/>
    <property type="match status" value="1"/>
</dbReference>
<protein>
    <recommendedName>
        <fullName evidence="2">HpcH/HpaI aldolase/citrate lyase domain-containing protein</fullName>
    </recommendedName>
</protein>
<dbReference type="RefSeq" id="WP_219200381.1">
    <property type="nucleotide sequence ID" value="NZ_JAHWQX010000001.1"/>
</dbReference>
<dbReference type="EMBL" id="JAHWQX010000001">
    <property type="protein sequence ID" value="MBW3096624.1"/>
    <property type="molecule type" value="Genomic_DNA"/>
</dbReference>
<comment type="caution">
    <text evidence="3">The sequence shown here is derived from an EMBL/GenBank/DDBJ whole genome shotgun (WGS) entry which is preliminary data.</text>
</comment>
<feature type="domain" description="HpcH/HpaI aldolase/citrate lyase" evidence="2">
    <location>
        <begin position="31"/>
        <end position="252"/>
    </location>
</feature>
<accession>A0ABS6WKY9</accession>
<gene>
    <name evidence="3" type="ORF">KY465_04970</name>
</gene>
<sequence length="276" mass="29021">MNETKCDQGVFTPRLSNPFRAALDGGRPLCGIWSMLNAFNATEGLGWAGYDWILIDGEHAPVSLEDALTHLRILAGTPTLPIVRLPWNDPVAIKQFLDIGAQTIMLPYVQTAEEARRAVAAMHYPPHGQRGVAAMHRAGRYGAAPGYLGAASETLYLIVQAETRATLEEIDEIAAVDGVDAVFFGPGDLAASMGKLGQAGDAAVTEAIDLAAEKVRAAGKAAGVLAANAALAERHLRNGYHFVSVANEAALLFSAARAAAQMHRAIASETVIRGGG</sequence>
<name>A0ABS6WKY9_9HYPH</name>
<dbReference type="Proteomes" id="UP001430804">
    <property type="component" value="Unassembled WGS sequence"/>
</dbReference>
<dbReference type="PANTHER" id="PTHR30502">
    <property type="entry name" value="2-KETO-3-DEOXY-L-RHAMNONATE ALDOLASE"/>
    <property type="match status" value="1"/>
</dbReference>
<keyword evidence="4" id="KW-1185">Reference proteome</keyword>
<reference evidence="3" key="1">
    <citation type="submission" date="2021-07" db="EMBL/GenBank/DDBJ databases">
        <title>Pseudohoeflea marina sp. nov. a polyhydroxyalcanoate-producing bacterium.</title>
        <authorList>
            <person name="Zheng W."/>
            <person name="Yu S."/>
            <person name="Huang Y."/>
        </authorList>
    </citation>
    <scope>NUCLEOTIDE SEQUENCE</scope>
    <source>
        <strain evidence="3">DP4N28-3</strain>
    </source>
</reference>
<organism evidence="3 4">
    <name type="scientific">Pseudohoeflea coraliihabitans</name>
    <dbReference type="NCBI Taxonomy" id="2860393"/>
    <lineage>
        <taxon>Bacteria</taxon>
        <taxon>Pseudomonadati</taxon>
        <taxon>Pseudomonadota</taxon>
        <taxon>Alphaproteobacteria</taxon>
        <taxon>Hyphomicrobiales</taxon>
        <taxon>Rhizobiaceae</taxon>
        <taxon>Pseudohoeflea</taxon>
    </lineage>
</organism>
<dbReference type="InterPro" id="IPR005000">
    <property type="entry name" value="Aldolase/citrate-lyase_domain"/>
</dbReference>